<dbReference type="PANTHER" id="PTHR30328:SF54">
    <property type="entry name" value="HTH-TYPE TRANSCRIPTIONAL REPRESSOR SCO4008"/>
    <property type="match status" value="1"/>
</dbReference>
<dbReference type="PROSITE" id="PS50977">
    <property type="entry name" value="HTH_TETR_2"/>
    <property type="match status" value="1"/>
</dbReference>
<accession>A0A1B6VJ06</accession>
<dbReference type="InterPro" id="IPR013573">
    <property type="entry name" value="Tscrpt_reg_YcdC_C"/>
</dbReference>
<evidence type="ECO:0000256" key="1">
    <source>
        <dbReference type="ARBA" id="ARBA00023125"/>
    </source>
</evidence>
<evidence type="ECO:0000256" key="3">
    <source>
        <dbReference type="SAM" id="MobiDB-lite"/>
    </source>
</evidence>
<evidence type="ECO:0000313" key="5">
    <source>
        <dbReference type="EMBL" id="OAJ67184.1"/>
    </source>
</evidence>
<dbReference type="InterPro" id="IPR009057">
    <property type="entry name" value="Homeodomain-like_sf"/>
</dbReference>
<dbReference type="PANTHER" id="PTHR30328">
    <property type="entry name" value="TRANSCRIPTIONAL REPRESSOR"/>
    <property type="match status" value="1"/>
</dbReference>
<dbReference type="InterPro" id="IPR050109">
    <property type="entry name" value="HTH-type_TetR-like_transc_reg"/>
</dbReference>
<dbReference type="InterPro" id="IPR036271">
    <property type="entry name" value="Tet_transcr_reg_TetR-rel_C_sf"/>
</dbReference>
<dbReference type="Gene3D" id="1.10.10.60">
    <property type="entry name" value="Homeodomain-like"/>
    <property type="match status" value="1"/>
</dbReference>
<dbReference type="GO" id="GO:0045892">
    <property type="term" value="P:negative regulation of DNA-templated transcription"/>
    <property type="evidence" value="ECO:0007669"/>
    <property type="project" value="InterPro"/>
</dbReference>
<evidence type="ECO:0000259" key="4">
    <source>
        <dbReference type="PROSITE" id="PS50977"/>
    </source>
</evidence>
<protein>
    <submittedName>
        <fullName evidence="5">TetR family transcriptional regulator</fullName>
    </submittedName>
</protein>
<feature type="region of interest" description="Disordered" evidence="3">
    <location>
        <begin position="1"/>
        <end position="23"/>
    </location>
</feature>
<proteinExistence type="predicted"/>
<dbReference type="PRINTS" id="PR00455">
    <property type="entry name" value="HTHTETR"/>
</dbReference>
<dbReference type="RefSeq" id="WP_083956444.1">
    <property type="nucleotide sequence ID" value="NZ_LUTU01000009.1"/>
</dbReference>
<name>A0A1B6VJ06_9PROT</name>
<dbReference type="GO" id="GO:0003677">
    <property type="term" value="F:DNA binding"/>
    <property type="evidence" value="ECO:0007669"/>
    <property type="project" value="UniProtKB-UniRule"/>
</dbReference>
<dbReference type="SUPFAM" id="SSF46689">
    <property type="entry name" value="Homeodomain-like"/>
    <property type="match status" value="1"/>
</dbReference>
<organism evidence="5 6">
    <name type="scientific">Gluconobacter cerinus</name>
    <dbReference type="NCBI Taxonomy" id="38307"/>
    <lineage>
        <taxon>Bacteria</taxon>
        <taxon>Pseudomonadati</taxon>
        <taxon>Pseudomonadota</taxon>
        <taxon>Alphaproteobacteria</taxon>
        <taxon>Acetobacterales</taxon>
        <taxon>Acetobacteraceae</taxon>
        <taxon>Gluconobacter</taxon>
    </lineage>
</organism>
<reference evidence="5 6" key="1">
    <citation type="submission" date="2016-03" db="EMBL/GenBank/DDBJ databases">
        <title>Draft genome sequence of Gluconobacter cerinus strain CECT 9110.</title>
        <authorList>
            <person name="Sainz F."/>
            <person name="Mas A."/>
            <person name="Torija M.J."/>
        </authorList>
    </citation>
    <scope>NUCLEOTIDE SEQUENCE [LARGE SCALE GENOMIC DNA]</scope>
    <source>
        <strain evidence="5 6">CECT 9110</strain>
    </source>
</reference>
<dbReference type="AlphaFoldDB" id="A0A1B6VJ06"/>
<keyword evidence="1 2" id="KW-0238">DNA-binding</keyword>
<dbReference type="SUPFAM" id="SSF48498">
    <property type="entry name" value="Tetracyclin repressor-like, C-terminal domain"/>
    <property type="match status" value="1"/>
</dbReference>
<sequence>MPQDSLEASPSPRKRTRAGAPRRATVPQILNAAEWTFGTRGLKGTRLEDIAKVCDIPKGNILYYFGSKEDLYNATLSRLLDVWLTDADHWLSSDKDPLDGLRGYIEAKIAFSRARPEGSRLFAQEVLSGGHMVQDFLRGELRAHVARHVAIFLEWQAKGIMAPIDPTHLLFLLWSGTQAYADMQVQYEAVLDRKHLTDDDYETAVNTLMTLVHPLFSQPVSGASEADENKTLKRSL</sequence>
<feature type="domain" description="HTH tetR-type" evidence="4">
    <location>
        <begin position="23"/>
        <end position="83"/>
    </location>
</feature>
<dbReference type="Pfam" id="PF00440">
    <property type="entry name" value="TetR_N"/>
    <property type="match status" value="1"/>
</dbReference>
<evidence type="ECO:0000313" key="6">
    <source>
        <dbReference type="Proteomes" id="UP000077786"/>
    </source>
</evidence>
<dbReference type="InterPro" id="IPR001647">
    <property type="entry name" value="HTH_TetR"/>
</dbReference>
<comment type="caution">
    <text evidence="5">The sequence shown here is derived from an EMBL/GenBank/DDBJ whole genome shotgun (WGS) entry which is preliminary data.</text>
</comment>
<feature type="DNA-binding region" description="H-T-H motif" evidence="2">
    <location>
        <begin position="46"/>
        <end position="65"/>
    </location>
</feature>
<dbReference type="Proteomes" id="UP000077786">
    <property type="component" value="Unassembled WGS sequence"/>
</dbReference>
<dbReference type="Gene3D" id="1.10.357.10">
    <property type="entry name" value="Tetracycline Repressor, domain 2"/>
    <property type="match status" value="1"/>
</dbReference>
<dbReference type="EMBL" id="LUTU01000009">
    <property type="protein sequence ID" value="OAJ67184.1"/>
    <property type="molecule type" value="Genomic_DNA"/>
</dbReference>
<evidence type="ECO:0000256" key="2">
    <source>
        <dbReference type="PROSITE-ProRule" id="PRU00335"/>
    </source>
</evidence>
<dbReference type="Pfam" id="PF08362">
    <property type="entry name" value="TetR_C_3"/>
    <property type="match status" value="1"/>
</dbReference>
<gene>
    <name evidence="5" type="ORF">A0123_02156</name>
</gene>
<dbReference type="OrthoDB" id="2356263at2"/>